<dbReference type="PROSITE" id="PS00687">
    <property type="entry name" value="ALDEHYDE_DEHYDR_GLU"/>
    <property type="match status" value="1"/>
</dbReference>
<evidence type="ECO:0000256" key="1">
    <source>
        <dbReference type="ARBA" id="ARBA00009986"/>
    </source>
</evidence>
<dbReference type="InterPro" id="IPR047110">
    <property type="entry name" value="GABD/Sad-like"/>
</dbReference>
<keyword evidence="2" id="KW-0521">NADP</keyword>
<feature type="active site" evidence="4">
    <location>
        <position position="231"/>
    </location>
</feature>
<keyword evidence="3 5" id="KW-0560">Oxidoreductase</keyword>
<name>A0A3A4F7N1_9MICC</name>
<organism evidence="7 8">
    <name type="scientific">Nesterenkonia natronophila</name>
    <dbReference type="NCBI Taxonomy" id="2174932"/>
    <lineage>
        <taxon>Bacteria</taxon>
        <taxon>Bacillati</taxon>
        <taxon>Actinomycetota</taxon>
        <taxon>Actinomycetes</taxon>
        <taxon>Micrococcales</taxon>
        <taxon>Micrococcaceae</taxon>
        <taxon>Nesterenkonia</taxon>
    </lineage>
</organism>
<dbReference type="RefSeq" id="WP_119901546.1">
    <property type="nucleotide sequence ID" value="NZ_QYZP01000001.1"/>
</dbReference>
<dbReference type="GO" id="GO:0004030">
    <property type="term" value="F:aldehyde dehydrogenase [NAD(P)+] activity"/>
    <property type="evidence" value="ECO:0007669"/>
    <property type="project" value="InterPro"/>
</dbReference>
<dbReference type="InterPro" id="IPR015590">
    <property type="entry name" value="Aldehyde_DH_dom"/>
</dbReference>
<evidence type="ECO:0000256" key="4">
    <source>
        <dbReference type="PROSITE-ProRule" id="PRU10007"/>
    </source>
</evidence>
<gene>
    <name evidence="7" type="ORF">D3250_01230</name>
</gene>
<dbReference type="Gene3D" id="3.40.309.10">
    <property type="entry name" value="Aldehyde Dehydrogenase, Chain A, domain 2"/>
    <property type="match status" value="1"/>
</dbReference>
<dbReference type="OrthoDB" id="6882680at2"/>
<dbReference type="SUPFAM" id="SSF53720">
    <property type="entry name" value="ALDH-like"/>
    <property type="match status" value="1"/>
</dbReference>
<reference evidence="7 8" key="1">
    <citation type="submission" date="2018-09" db="EMBL/GenBank/DDBJ databases">
        <title>Nesterenkonia natronophila sp. nov., an alkaliphilic actinobacteriume isolated from a soda lake, and emended description of the genus Nesterenkonia.</title>
        <authorList>
            <person name="Menes R.J."/>
            <person name="Iriarte A."/>
        </authorList>
    </citation>
    <scope>NUCLEOTIDE SEQUENCE [LARGE SCALE GENOMIC DNA]</scope>
    <source>
        <strain evidence="7 8">M8</strain>
    </source>
</reference>
<dbReference type="AlphaFoldDB" id="A0A3A4F7N1"/>
<evidence type="ECO:0000313" key="8">
    <source>
        <dbReference type="Proteomes" id="UP000266615"/>
    </source>
</evidence>
<evidence type="ECO:0000313" key="7">
    <source>
        <dbReference type="EMBL" id="RJN32500.1"/>
    </source>
</evidence>
<dbReference type="Gene3D" id="3.40.605.10">
    <property type="entry name" value="Aldehyde Dehydrogenase, Chain A, domain 1"/>
    <property type="match status" value="1"/>
</dbReference>
<dbReference type="Pfam" id="PF00171">
    <property type="entry name" value="Aldedh"/>
    <property type="match status" value="1"/>
</dbReference>
<dbReference type="InterPro" id="IPR016161">
    <property type="entry name" value="Ald_DH/histidinol_DH"/>
</dbReference>
<dbReference type="EMBL" id="QYZP01000001">
    <property type="protein sequence ID" value="RJN32500.1"/>
    <property type="molecule type" value="Genomic_DNA"/>
</dbReference>
<dbReference type="PANTHER" id="PTHR43217">
    <property type="entry name" value="SUCCINATE SEMIALDEHYDE DEHYDROGENASE [NAD(P)+] SAD"/>
    <property type="match status" value="1"/>
</dbReference>
<feature type="domain" description="Aldehyde dehydrogenase" evidence="6">
    <location>
        <begin position="3"/>
        <end position="452"/>
    </location>
</feature>
<dbReference type="GO" id="GO:0004777">
    <property type="term" value="F:succinate-semialdehyde dehydrogenase (NAD+) activity"/>
    <property type="evidence" value="ECO:0007669"/>
    <property type="project" value="TreeGrafter"/>
</dbReference>
<dbReference type="InterPro" id="IPR029510">
    <property type="entry name" value="Ald_DH_CS_GLU"/>
</dbReference>
<sequence>MSTFAVTNPNTGEVEKTFESLAVEEIPGVIQAADEAFHKWSRTTVEERAAVLSRAADIFESRAEELAHIIGREMGKPLKQGIAEVKKVAFGARWFSKNAGEFLEPTELPEAQGADRTYVKHDPLGVLLGIMPWNFPFNQIARFTLPNLMVGNAIMMKQAAICPESSQKFQEILEEAGLPQGVYTNIYLNSSDAEQILQDFRVKGVSLTGSESAGASVASLAAKYLKKSVLELGGNDPAIVLDTDDVAALAKKLVTLRTANAGQVCTSPKRFIVLDHLYDEFLDATKDAVNAVTVGPYDHPDTDMGPLSSEGARDEVVERIQEAVSAGATLHTGGEKLNRDGWFMSPALLSDIDLNSDLGCNELFGPAVMVFRAQDEQDALRIANSTQYGLMASVWTTDVERGQKLAESINAGMTFVNTHMDSSPEFPFGGINNSGYGRENAQWALREFTNERLVRLNEQKLDS</sequence>
<dbReference type="Proteomes" id="UP000266615">
    <property type="component" value="Unassembled WGS sequence"/>
</dbReference>
<evidence type="ECO:0000256" key="5">
    <source>
        <dbReference type="RuleBase" id="RU003345"/>
    </source>
</evidence>
<accession>A0A3A4F7N1</accession>
<dbReference type="FunFam" id="3.40.605.10:FF:000012">
    <property type="entry name" value="NAD-dependent succinate-semialdehyde dehydrogenase"/>
    <property type="match status" value="1"/>
</dbReference>
<dbReference type="PANTHER" id="PTHR43217:SF2">
    <property type="entry name" value="SUCCINATE-SEMIALDEHYDE DEHYDROGENASE [NADP(+)]"/>
    <property type="match status" value="1"/>
</dbReference>
<keyword evidence="8" id="KW-1185">Reference proteome</keyword>
<comment type="caution">
    <text evidence="7">The sequence shown here is derived from an EMBL/GenBank/DDBJ whole genome shotgun (WGS) entry which is preliminary data.</text>
</comment>
<comment type="similarity">
    <text evidence="1 5">Belongs to the aldehyde dehydrogenase family.</text>
</comment>
<proteinExistence type="inferred from homology"/>
<dbReference type="InterPro" id="IPR016162">
    <property type="entry name" value="Ald_DH_N"/>
</dbReference>
<evidence type="ECO:0000256" key="2">
    <source>
        <dbReference type="ARBA" id="ARBA00022857"/>
    </source>
</evidence>
<evidence type="ECO:0000256" key="3">
    <source>
        <dbReference type="ARBA" id="ARBA00023002"/>
    </source>
</evidence>
<dbReference type="InterPro" id="IPR016163">
    <property type="entry name" value="Ald_DH_C"/>
</dbReference>
<protein>
    <submittedName>
        <fullName evidence="7">NAD-dependent succinate-semialdehyde dehydrogenase</fullName>
    </submittedName>
</protein>
<dbReference type="CDD" id="cd07100">
    <property type="entry name" value="ALDH_SSADH1_GabD1"/>
    <property type="match status" value="1"/>
</dbReference>
<dbReference type="InterPro" id="IPR044148">
    <property type="entry name" value="ALDH_GabD1-like"/>
</dbReference>
<evidence type="ECO:0000259" key="6">
    <source>
        <dbReference type="Pfam" id="PF00171"/>
    </source>
</evidence>